<organism evidence="3 4">
    <name type="scientific">Puccinia coronata f. sp. avenae</name>
    <dbReference type="NCBI Taxonomy" id="200324"/>
    <lineage>
        <taxon>Eukaryota</taxon>
        <taxon>Fungi</taxon>
        <taxon>Dikarya</taxon>
        <taxon>Basidiomycota</taxon>
        <taxon>Pucciniomycotina</taxon>
        <taxon>Pucciniomycetes</taxon>
        <taxon>Pucciniales</taxon>
        <taxon>Pucciniaceae</taxon>
        <taxon>Puccinia</taxon>
    </lineage>
</organism>
<dbReference type="AlphaFoldDB" id="A0A2N5RUW7"/>
<comment type="caution">
    <text evidence="3">The sequence shown here is derived from an EMBL/GenBank/DDBJ whole genome shotgun (WGS) entry which is preliminary data.</text>
</comment>
<feature type="region of interest" description="Disordered" evidence="1">
    <location>
        <begin position="75"/>
        <end position="105"/>
    </location>
</feature>
<feature type="chain" id="PRO_5014989065" description="Ig-like domain-containing protein" evidence="2">
    <location>
        <begin position="39"/>
        <end position="179"/>
    </location>
</feature>
<feature type="signal peptide" evidence="2">
    <location>
        <begin position="1"/>
        <end position="38"/>
    </location>
</feature>
<name>A0A2N5RUW7_9BASI</name>
<protein>
    <recommendedName>
        <fullName evidence="5">Ig-like domain-containing protein</fullName>
    </recommendedName>
</protein>
<evidence type="ECO:0000256" key="1">
    <source>
        <dbReference type="SAM" id="MobiDB-lite"/>
    </source>
</evidence>
<gene>
    <name evidence="3" type="ORF">PCASD_26727</name>
</gene>
<evidence type="ECO:0008006" key="5">
    <source>
        <dbReference type="Google" id="ProtNLM"/>
    </source>
</evidence>
<evidence type="ECO:0000313" key="3">
    <source>
        <dbReference type="EMBL" id="PLW04775.1"/>
    </source>
</evidence>
<sequence>MSSASRVATRQPSLRSGGLQHQLLICTALLLWPTLSHPADTSVEELQVTKQQAASLYCTVQVRYWKNDEPLLAAGLPTPPALPQPIRSGRKPTEKNQPPRKNPKTTYAFHFLSTSKSSQSDSHYTLKCSRHQGAPKNRFGSVHCNSYGLPPVLEDVKVVAVKMSLRGLDRRDVWTCWTS</sequence>
<keyword evidence="2" id="KW-0732">Signal</keyword>
<evidence type="ECO:0000256" key="2">
    <source>
        <dbReference type="SAM" id="SignalP"/>
    </source>
</evidence>
<reference evidence="3 4" key="1">
    <citation type="submission" date="2017-11" db="EMBL/GenBank/DDBJ databases">
        <title>De novo assembly and phasing of dikaryotic genomes from two isolates of Puccinia coronata f. sp. avenae, the causal agent of oat crown rust.</title>
        <authorList>
            <person name="Miller M.E."/>
            <person name="Zhang Y."/>
            <person name="Omidvar V."/>
            <person name="Sperschneider J."/>
            <person name="Schwessinger B."/>
            <person name="Raley C."/>
            <person name="Palmer J.M."/>
            <person name="Garnica D."/>
            <person name="Upadhyaya N."/>
            <person name="Rathjen J."/>
            <person name="Taylor J.M."/>
            <person name="Park R.F."/>
            <person name="Dodds P.N."/>
            <person name="Hirsch C.D."/>
            <person name="Kianian S.F."/>
            <person name="Figueroa M."/>
        </authorList>
    </citation>
    <scope>NUCLEOTIDE SEQUENCE [LARGE SCALE GENOMIC DNA]</scope>
    <source>
        <strain evidence="3">12SD80</strain>
    </source>
</reference>
<dbReference type="EMBL" id="PGCI01001471">
    <property type="protein sequence ID" value="PLW04775.1"/>
    <property type="molecule type" value="Genomic_DNA"/>
</dbReference>
<dbReference type="Proteomes" id="UP000235392">
    <property type="component" value="Unassembled WGS sequence"/>
</dbReference>
<accession>A0A2N5RUW7</accession>
<proteinExistence type="predicted"/>
<evidence type="ECO:0000313" key="4">
    <source>
        <dbReference type="Proteomes" id="UP000235392"/>
    </source>
</evidence>